<organism evidence="8 9">
    <name type="scientific">Gallus gallus</name>
    <name type="common">Chicken</name>
    <dbReference type="NCBI Taxonomy" id="9031"/>
    <lineage>
        <taxon>Eukaryota</taxon>
        <taxon>Metazoa</taxon>
        <taxon>Chordata</taxon>
        <taxon>Craniata</taxon>
        <taxon>Vertebrata</taxon>
        <taxon>Euteleostomi</taxon>
        <taxon>Archelosauria</taxon>
        <taxon>Archosauria</taxon>
        <taxon>Dinosauria</taxon>
        <taxon>Saurischia</taxon>
        <taxon>Theropoda</taxon>
        <taxon>Coelurosauria</taxon>
        <taxon>Aves</taxon>
        <taxon>Neognathae</taxon>
        <taxon>Galloanserae</taxon>
        <taxon>Galliformes</taxon>
        <taxon>Phasianidae</taxon>
        <taxon>Phasianinae</taxon>
        <taxon>Gallus</taxon>
    </lineage>
</organism>
<reference evidence="8" key="2">
    <citation type="submission" date="2025-09" db="UniProtKB">
        <authorList>
            <consortium name="Ensembl"/>
        </authorList>
    </citation>
    <scope>IDENTIFICATION</scope>
    <source>
        <strain evidence="8">broiler</strain>
    </source>
</reference>
<dbReference type="InterPro" id="IPR016543">
    <property type="entry name" value="Fis1"/>
</dbReference>
<dbReference type="GO" id="GO:1903579">
    <property type="term" value="P:negative regulation of ATP metabolic process"/>
    <property type="evidence" value="ECO:0007669"/>
    <property type="project" value="Ensembl"/>
</dbReference>
<name>A0A8V0XEA4_CHICK</name>
<keyword evidence="7" id="KW-0472">Membrane</keyword>
<evidence type="ECO:0000256" key="3">
    <source>
        <dbReference type="ARBA" id="ARBA00022692"/>
    </source>
</evidence>
<dbReference type="Pfam" id="PF14853">
    <property type="entry name" value="Fis1_TPR_C"/>
    <property type="match status" value="1"/>
</dbReference>
<dbReference type="PANTHER" id="PTHR13247:SF0">
    <property type="entry name" value="MITOCHONDRIAL FISSION 1 PROTEIN"/>
    <property type="match status" value="1"/>
</dbReference>
<keyword evidence="9" id="KW-1185">Reference proteome</keyword>
<sequence length="149" mass="16869">MSSLPAAALPGAMDPEFDDVVAPEDLMALERRYAEESHRGAPSRRCRFEYAWGLLRSRYNSDVRKGVAMFRELMADGAPEEQRDCVYYLAVGNYRLKEYEQALKYVGALLQAEPGNTQGLRLQQLVRARMHRGEPHCAPLRPIGTRSDP</sequence>
<evidence type="ECO:0000256" key="2">
    <source>
        <dbReference type="ARBA" id="ARBA00008937"/>
    </source>
</evidence>
<dbReference type="GO" id="GO:0016559">
    <property type="term" value="P:peroxisome fission"/>
    <property type="evidence" value="ECO:0000318"/>
    <property type="project" value="GO_Central"/>
</dbReference>
<accession>A0A8V0XEA4</accession>
<reference evidence="8" key="1">
    <citation type="submission" date="2025-08" db="UniProtKB">
        <authorList>
            <consortium name="Ensembl"/>
        </authorList>
    </citation>
    <scope>IDENTIFICATION</scope>
    <source>
        <strain evidence="8">broiler</strain>
    </source>
</reference>
<keyword evidence="5" id="KW-1133">Transmembrane helix</keyword>
<comment type="subcellular location">
    <subcellularLocation>
        <location evidence="1">Mitochondrion outer membrane</location>
        <topology evidence="1">Single-pass membrane protein</topology>
    </subcellularLocation>
</comment>
<evidence type="ECO:0000256" key="6">
    <source>
        <dbReference type="ARBA" id="ARBA00023128"/>
    </source>
</evidence>
<evidence type="ECO:0000256" key="1">
    <source>
        <dbReference type="ARBA" id="ARBA00004572"/>
    </source>
</evidence>
<dbReference type="GO" id="GO:0005778">
    <property type="term" value="C:peroxisomal membrane"/>
    <property type="evidence" value="ECO:0000318"/>
    <property type="project" value="GO_Central"/>
</dbReference>
<dbReference type="OrthoDB" id="421154at2759"/>
<dbReference type="InterPro" id="IPR028058">
    <property type="entry name" value="Fis1_TPR_N"/>
</dbReference>
<dbReference type="InterPro" id="IPR011990">
    <property type="entry name" value="TPR-like_helical_dom_sf"/>
</dbReference>
<dbReference type="GO" id="GO:0006626">
    <property type="term" value="P:protein targeting to mitochondrion"/>
    <property type="evidence" value="ECO:0007669"/>
    <property type="project" value="Ensembl"/>
</dbReference>
<dbReference type="SUPFAM" id="SSF48452">
    <property type="entry name" value="TPR-like"/>
    <property type="match status" value="1"/>
</dbReference>
<keyword evidence="4" id="KW-1000">Mitochondrion outer membrane</keyword>
<dbReference type="GO" id="GO:0042802">
    <property type="term" value="F:identical protein binding"/>
    <property type="evidence" value="ECO:0007669"/>
    <property type="project" value="Ensembl"/>
</dbReference>
<protein>
    <submittedName>
        <fullName evidence="8">Fission, mitochondrial 1</fullName>
    </submittedName>
</protein>
<dbReference type="GO" id="GO:0008289">
    <property type="term" value="F:lipid binding"/>
    <property type="evidence" value="ECO:0000318"/>
    <property type="project" value="GO_Central"/>
</dbReference>
<evidence type="ECO:0000256" key="4">
    <source>
        <dbReference type="ARBA" id="ARBA00022787"/>
    </source>
</evidence>
<dbReference type="Ensembl" id="ENSGALT00010004882.1">
    <property type="protein sequence ID" value="ENSGALP00010002933.1"/>
    <property type="gene ID" value="ENSGALG00010002181.1"/>
</dbReference>
<evidence type="ECO:0000256" key="5">
    <source>
        <dbReference type="ARBA" id="ARBA00022989"/>
    </source>
</evidence>
<dbReference type="Gene3D" id="1.25.40.10">
    <property type="entry name" value="Tetratricopeptide repeat domain"/>
    <property type="match status" value="1"/>
</dbReference>
<proteinExistence type="inferred from homology"/>
<gene>
    <name evidence="8" type="primary">FIS1</name>
</gene>
<keyword evidence="3" id="KW-0812">Transmembrane</keyword>
<dbReference type="Proteomes" id="UP000000539">
    <property type="component" value="Unassembled WGS sequence"/>
</dbReference>
<dbReference type="AlphaFoldDB" id="A0A8V0XEA4"/>
<evidence type="ECO:0000313" key="8">
    <source>
        <dbReference type="Ensembl" id="ENSGALP00010002933.1"/>
    </source>
</evidence>
<dbReference type="GO" id="GO:2000192">
    <property type="term" value="P:negative regulation of fatty acid transport"/>
    <property type="evidence" value="ECO:0007669"/>
    <property type="project" value="Ensembl"/>
</dbReference>
<dbReference type="GO" id="GO:0000266">
    <property type="term" value="P:mitochondrial fission"/>
    <property type="evidence" value="ECO:0000318"/>
    <property type="project" value="GO_Central"/>
</dbReference>
<dbReference type="PANTHER" id="PTHR13247">
    <property type="entry name" value="TETRATRICOPEPTIDE REPEAT PROTEIN 11 TPR REPEAT PROTEIN 11"/>
    <property type="match status" value="1"/>
</dbReference>
<evidence type="ECO:0000256" key="7">
    <source>
        <dbReference type="ARBA" id="ARBA00023136"/>
    </source>
</evidence>
<keyword evidence="6" id="KW-0496">Mitochondrion</keyword>
<dbReference type="CDD" id="cd12212">
    <property type="entry name" value="Fis1"/>
    <property type="match status" value="1"/>
</dbReference>
<dbReference type="InterPro" id="IPR028061">
    <property type="entry name" value="Fis1_TPR_C"/>
</dbReference>
<dbReference type="GO" id="GO:0032991">
    <property type="term" value="C:protein-containing complex"/>
    <property type="evidence" value="ECO:0007669"/>
    <property type="project" value="Ensembl"/>
</dbReference>
<dbReference type="Pfam" id="PF14852">
    <property type="entry name" value="Fis1_TPR_N"/>
    <property type="match status" value="1"/>
</dbReference>
<dbReference type="GO" id="GO:2001244">
    <property type="term" value="P:positive regulation of intrinsic apoptotic signaling pathway"/>
    <property type="evidence" value="ECO:0007669"/>
    <property type="project" value="Ensembl"/>
</dbReference>
<dbReference type="GO" id="GO:0060090">
    <property type="term" value="F:molecular adaptor activity"/>
    <property type="evidence" value="ECO:0000318"/>
    <property type="project" value="GO_Central"/>
</dbReference>
<dbReference type="GO" id="GO:0005741">
    <property type="term" value="C:mitochondrial outer membrane"/>
    <property type="evidence" value="ECO:0000318"/>
    <property type="project" value="GO_Central"/>
</dbReference>
<dbReference type="InterPro" id="IPR033745">
    <property type="entry name" value="Fis1_cytosol"/>
</dbReference>
<evidence type="ECO:0000313" key="9">
    <source>
        <dbReference type="Proteomes" id="UP000000539"/>
    </source>
</evidence>
<dbReference type="GeneTree" id="ENSGT00390000000592"/>
<comment type="similarity">
    <text evidence="2">Belongs to the FIS1 family.</text>
</comment>